<protein>
    <recommendedName>
        <fullName evidence="2">ACT domain-containing protein</fullName>
    </recommendedName>
</protein>
<dbReference type="Pfam" id="PF01842">
    <property type="entry name" value="ACT"/>
    <property type="match status" value="1"/>
</dbReference>
<dbReference type="Proteomes" id="UP000823388">
    <property type="component" value="Chromosome 7K"/>
</dbReference>
<dbReference type="SUPFAM" id="SSF55021">
    <property type="entry name" value="ACT-like"/>
    <property type="match status" value="1"/>
</dbReference>
<dbReference type="GO" id="GO:0008773">
    <property type="term" value="F:[protein-PII] uridylyltransferase activity"/>
    <property type="evidence" value="ECO:0007669"/>
    <property type="project" value="InterPro"/>
</dbReference>
<dbReference type="EMBL" id="CM029049">
    <property type="protein sequence ID" value="KAG2570303.1"/>
    <property type="molecule type" value="Genomic_DNA"/>
</dbReference>
<evidence type="ECO:0000256" key="1">
    <source>
        <dbReference type="ARBA" id="ARBA00022801"/>
    </source>
</evidence>
<feature type="domain" description="ACT" evidence="2">
    <location>
        <begin position="97"/>
        <end position="171"/>
    </location>
</feature>
<evidence type="ECO:0000313" key="4">
    <source>
        <dbReference type="Proteomes" id="UP000823388"/>
    </source>
</evidence>
<dbReference type="PANTHER" id="PTHR47320:SF1">
    <property type="entry name" value="BIFUNCTIONAL URIDYLYLTRANSFERASE_URIDYLYL-REMOVING ENZYME"/>
    <property type="match status" value="1"/>
</dbReference>
<organism evidence="3 4">
    <name type="scientific">Panicum virgatum</name>
    <name type="common">Blackwell switchgrass</name>
    <dbReference type="NCBI Taxonomy" id="38727"/>
    <lineage>
        <taxon>Eukaryota</taxon>
        <taxon>Viridiplantae</taxon>
        <taxon>Streptophyta</taxon>
        <taxon>Embryophyta</taxon>
        <taxon>Tracheophyta</taxon>
        <taxon>Spermatophyta</taxon>
        <taxon>Magnoliopsida</taxon>
        <taxon>Liliopsida</taxon>
        <taxon>Poales</taxon>
        <taxon>Poaceae</taxon>
        <taxon>PACMAD clade</taxon>
        <taxon>Panicoideae</taxon>
        <taxon>Panicodae</taxon>
        <taxon>Paniceae</taxon>
        <taxon>Panicinae</taxon>
        <taxon>Panicum</taxon>
        <taxon>Panicum sect. Hiantes</taxon>
    </lineage>
</organism>
<dbReference type="InterPro" id="IPR002912">
    <property type="entry name" value="ACT_dom"/>
</dbReference>
<dbReference type="InterPro" id="IPR045865">
    <property type="entry name" value="ACT-like_dom_sf"/>
</dbReference>
<keyword evidence="4" id="KW-1185">Reference proteome</keyword>
<evidence type="ECO:0000313" key="3">
    <source>
        <dbReference type="EMBL" id="KAG2570303.1"/>
    </source>
</evidence>
<dbReference type="OrthoDB" id="691035at2759"/>
<evidence type="ECO:0000259" key="2">
    <source>
        <dbReference type="PROSITE" id="PS51671"/>
    </source>
</evidence>
<keyword evidence="1" id="KW-0378">Hydrolase</keyword>
<accession>A0A8T0Q8L3</accession>
<proteinExistence type="predicted"/>
<dbReference type="AlphaFoldDB" id="A0A8T0Q8L3"/>
<dbReference type="InterPro" id="IPR010043">
    <property type="entry name" value="UTase/UR"/>
</dbReference>
<name>A0A8T0Q8L3_PANVG</name>
<reference evidence="3" key="1">
    <citation type="submission" date="2020-05" db="EMBL/GenBank/DDBJ databases">
        <title>WGS assembly of Panicum virgatum.</title>
        <authorList>
            <person name="Lovell J.T."/>
            <person name="Jenkins J."/>
            <person name="Shu S."/>
            <person name="Juenger T.E."/>
            <person name="Schmutz J."/>
        </authorList>
    </citation>
    <scope>NUCLEOTIDE SEQUENCE</scope>
    <source>
        <strain evidence="3">AP13</strain>
    </source>
</reference>
<gene>
    <name evidence="3" type="ORF">PVAP13_7KG105200</name>
</gene>
<dbReference type="PROSITE" id="PS51671">
    <property type="entry name" value="ACT"/>
    <property type="match status" value="1"/>
</dbReference>
<comment type="caution">
    <text evidence="3">The sequence shown here is derived from an EMBL/GenBank/DDBJ whole genome shotgun (WGS) entry which is preliminary data.</text>
</comment>
<dbReference type="PANTHER" id="PTHR47320">
    <property type="entry name" value="BIFUNCTIONAL URIDYLYLTRANSFERASE/URIDYLYL-REMOVING ENZYME"/>
    <property type="match status" value="1"/>
</dbReference>
<dbReference type="GO" id="GO:0016787">
    <property type="term" value="F:hydrolase activity"/>
    <property type="evidence" value="ECO:0007669"/>
    <property type="project" value="UniProtKB-KW"/>
</dbReference>
<sequence>MMINCLILKCKPKMKLALFFYSRLSCIANCYALPRPRGEQSMPDRPDYLDTGHNQELEEPRQRLLEDLSFKRRKTVDGNDSMSTSSRDRLKTMLIHEIIFSSIDRPKLLSRLTTLLSEVGLNIQEAYVYSTKDNFCLDVFVVDGWETEETDDLIVKIKGLIGWLDVPSLARTQWRSQQQF</sequence>